<comment type="caution">
    <text evidence="2">The sequence shown here is derived from an EMBL/GenBank/DDBJ whole genome shotgun (WGS) entry which is preliminary data.</text>
</comment>
<sequence>MNPSMKWIDDVRGTDSIREVARRVGMNQGTLNRQVNLDQLTFEVVRDISRAYGRPVLADLVNLGHLSHDDLGIDDVASFLRSVTEEQLVYELGCRLGVSGSILFDAPISVAVSTASNVVHGRFPAADVGPSEDDQEAVARPTDADRGEDH</sequence>
<dbReference type="AlphaFoldDB" id="A0A147EZE2"/>
<evidence type="ECO:0000256" key="1">
    <source>
        <dbReference type="SAM" id="MobiDB-lite"/>
    </source>
</evidence>
<name>A0A147EZE2_MICTE</name>
<organism evidence="2 3">
    <name type="scientific">Microbacterium testaceum</name>
    <name type="common">Aureobacterium testaceum</name>
    <name type="synonym">Brevibacterium testaceum</name>
    <dbReference type="NCBI Taxonomy" id="2033"/>
    <lineage>
        <taxon>Bacteria</taxon>
        <taxon>Bacillati</taxon>
        <taxon>Actinomycetota</taxon>
        <taxon>Actinomycetes</taxon>
        <taxon>Micrococcales</taxon>
        <taxon>Microbacteriaceae</taxon>
        <taxon>Microbacterium</taxon>
    </lineage>
</organism>
<dbReference type="OrthoDB" id="5074448at2"/>
<proteinExistence type="predicted"/>
<dbReference type="Proteomes" id="UP000075025">
    <property type="component" value="Unassembled WGS sequence"/>
</dbReference>
<gene>
    <name evidence="2" type="ORF">NS220_06165</name>
</gene>
<feature type="region of interest" description="Disordered" evidence="1">
    <location>
        <begin position="125"/>
        <end position="150"/>
    </location>
</feature>
<dbReference type="PATRIC" id="fig|2033.6.peg.2208"/>
<accession>A0A147EZE2</accession>
<dbReference type="RefSeq" id="WP_058623205.1">
    <property type="nucleotide sequence ID" value="NZ_LDRT01000033.1"/>
</dbReference>
<dbReference type="EMBL" id="LDRT01000033">
    <property type="protein sequence ID" value="KTR95380.1"/>
    <property type="molecule type" value="Genomic_DNA"/>
</dbReference>
<evidence type="ECO:0000313" key="2">
    <source>
        <dbReference type="EMBL" id="KTR95380.1"/>
    </source>
</evidence>
<reference evidence="2 3" key="1">
    <citation type="journal article" date="2016" name="Front. Microbiol.">
        <title>Genomic Resource of Rice Seed Associated Bacteria.</title>
        <authorList>
            <person name="Midha S."/>
            <person name="Bansal K."/>
            <person name="Sharma S."/>
            <person name="Kumar N."/>
            <person name="Patil P.P."/>
            <person name="Chaudhry V."/>
            <person name="Patil P.B."/>
        </authorList>
    </citation>
    <scope>NUCLEOTIDE SEQUENCE [LARGE SCALE GENOMIC DNA]</scope>
    <source>
        <strain evidence="2 3">NS220</strain>
    </source>
</reference>
<protein>
    <submittedName>
        <fullName evidence="2">Uncharacterized protein</fullName>
    </submittedName>
</protein>
<evidence type="ECO:0000313" key="3">
    <source>
        <dbReference type="Proteomes" id="UP000075025"/>
    </source>
</evidence>